<dbReference type="InterPro" id="IPR046373">
    <property type="entry name" value="Acyl-CoA_Oxase/DH_mid-dom_sf"/>
</dbReference>
<evidence type="ECO:0000256" key="1">
    <source>
        <dbReference type="ARBA" id="ARBA00001974"/>
    </source>
</evidence>
<feature type="domain" description="Acyl-CoA dehydrogenase/oxidase C-terminal" evidence="7">
    <location>
        <begin position="271"/>
        <end position="394"/>
    </location>
</feature>
<dbReference type="SUPFAM" id="SSF47203">
    <property type="entry name" value="Acyl-CoA dehydrogenase C-terminal domain-like"/>
    <property type="match status" value="1"/>
</dbReference>
<keyword evidence="10" id="KW-1185">Reference proteome</keyword>
<dbReference type="Gene3D" id="1.20.140.10">
    <property type="entry name" value="Butyryl-CoA Dehydrogenase, subunit A, domain 3"/>
    <property type="match status" value="1"/>
</dbReference>
<dbReference type="SUPFAM" id="SSF56645">
    <property type="entry name" value="Acyl-CoA dehydrogenase NM domain-like"/>
    <property type="match status" value="1"/>
</dbReference>
<dbReference type="Proteomes" id="UP001501598">
    <property type="component" value="Unassembled WGS sequence"/>
</dbReference>
<dbReference type="InterPro" id="IPR052161">
    <property type="entry name" value="Mycobact_Acyl-CoA_DH"/>
</dbReference>
<name>A0ABP8S2E3_9PSEU</name>
<evidence type="ECO:0000313" key="9">
    <source>
        <dbReference type="EMBL" id="GAA4558716.1"/>
    </source>
</evidence>
<dbReference type="PANTHER" id="PTHR43292:SF4">
    <property type="entry name" value="ACYL-COA DEHYDROGENASE FADE34"/>
    <property type="match status" value="1"/>
</dbReference>
<protein>
    <submittedName>
        <fullName evidence="9">Acyl-CoA dehydrogenase family protein</fullName>
    </submittedName>
</protein>
<evidence type="ECO:0000256" key="4">
    <source>
        <dbReference type="ARBA" id="ARBA00022827"/>
    </source>
</evidence>
<dbReference type="InterPro" id="IPR037069">
    <property type="entry name" value="AcylCoA_DH/ox_N_sf"/>
</dbReference>
<keyword evidence="5 6" id="KW-0560">Oxidoreductase</keyword>
<keyword evidence="3 6" id="KW-0285">Flavoprotein</keyword>
<dbReference type="InterPro" id="IPR006091">
    <property type="entry name" value="Acyl-CoA_Oxase/DH_mid-dom"/>
</dbReference>
<evidence type="ECO:0000259" key="7">
    <source>
        <dbReference type="Pfam" id="PF00441"/>
    </source>
</evidence>
<dbReference type="Pfam" id="PF02770">
    <property type="entry name" value="Acyl-CoA_dh_M"/>
    <property type="match status" value="1"/>
</dbReference>
<sequence>MAIDMTPDITPDRLALQVREWLATNWRGVDDREWREKVVLAGWAAPTFAENAYGLGLSKSLAQVVSAEFTAVGAPRSCQDLGPGVVDGWVRMIGMAVARYGRPELRAEFVRDLLVGDADGGLALYSEPNAGSDLAGLQTRAVLDGDHWIVNGQKVWSSGPLNSTWGALLARTDEDVPKHQGITFFIVPLQQPGVEVRPIKQITGDSEFNEVFMTDVRVPAGNVVGEVNDGWRILQIVLAAEREWLGEYLESIGRPKEAAGEDGRTLAPIADGAADLVRAARRAGRTDDSAIRQTIAQLHTWRLVHQWTTERLSSASDSAQSQVAAAALGKLASSRILHSVGRFKAQMLGPQAMLYGPDNRTGDDVNREMMNAFTNSVGGGTDQIQRNIISERLLGMPRGHTPDRGVPFRDIRKGTAQRNISS</sequence>
<evidence type="ECO:0000256" key="5">
    <source>
        <dbReference type="ARBA" id="ARBA00023002"/>
    </source>
</evidence>
<dbReference type="RefSeq" id="WP_345426945.1">
    <property type="nucleotide sequence ID" value="NZ_BAABGT010000114.1"/>
</dbReference>
<dbReference type="Pfam" id="PF00441">
    <property type="entry name" value="Acyl-CoA_dh_1"/>
    <property type="match status" value="1"/>
</dbReference>
<keyword evidence="4 6" id="KW-0274">FAD</keyword>
<comment type="cofactor">
    <cofactor evidence="1 6">
        <name>FAD</name>
        <dbReference type="ChEBI" id="CHEBI:57692"/>
    </cofactor>
</comment>
<evidence type="ECO:0000259" key="8">
    <source>
        <dbReference type="Pfam" id="PF02770"/>
    </source>
</evidence>
<evidence type="ECO:0000256" key="6">
    <source>
        <dbReference type="RuleBase" id="RU362125"/>
    </source>
</evidence>
<evidence type="ECO:0000313" key="10">
    <source>
        <dbReference type="Proteomes" id="UP001501598"/>
    </source>
</evidence>
<dbReference type="InterPro" id="IPR009100">
    <property type="entry name" value="AcylCoA_DH/oxidase_NM_dom_sf"/>
</dbReference>
<dbReference type="InterPro" id="IPR036250">
    <property type="entry name" value="AcylCo_DH-like_C"/>
</dbReference>
<feature type="domain" description="Acyl-CoA oxidase/dehydrogenase middle" evidence="8">
    <location>
        <begin position="125"/>
        <end position="215"/>
    </location>
</feature>
<accession>A0ABP8S2E3</accession>
<proteinExistence type="inferred from homology"/>
<evidence type="ECO:0000256" key="2">
    <source>
        <dbReference type="ARBA" id="ARBA00009347"/>
    </source>
</evidence>
<dbReference type="Gene3D" id="2.40.110.10">
    <property type="entry name" value="Butyryl-CoA Dehydrogenase, subunit A, domain 2"/>
    <property type="match status" value="1"/>
</dbReference>
<organism evidence="9 10">
    <name type="scientific">Pseudonocardia xishanensis</name>
    <dbReference type="NCBI Taxonomy" id="630995"/>
    <lineage>
        <taxon>Bacteria</taxon>
        <taxon>Bacillati</taxon>
        <taxon>Actinomycetota</taxon>
        <taxon>Actinomycetes</taxon>
        <taxon>Pseudonocardiales</taxon>
        <taxon>Pseudonocardiaceae</taxon>
        <taxon>Pseudonocardia</taxon>
    </lineage>
</organism>
<comment type="similarity">
    <text evidence="2 6">Belongs to the acyl-CoA dehydrogenase family.</text>
</comment>
<comment type="caution">
    <text evidence="9">The sequence shown here is derived from an EMBL/GenBank/DDBJ whole genome shotgun (WGS) entry which is preliminary data.</text>
</comment>
<evidence type="ECO:0000256" key="3">
    <source>
        <dbReference type="ARBA" id="ARBA00022630"/>
    </source>
</evidence>
<reference evidence="10" key="1">
    <citation type="journal article" date="2019" name="Int. J. Syst. Evol. Microbiol.">
        <title>The Global Catalogue of Microorganisms (GCM) 10K type strain sequencing project: providing services to taxonomists for standard genome sequencing and annotation.</title>
        <authorList>
            <consortium name="The Broad Institute Genomics Platform"/>
            <consortium name="The Broad Institute Genome Sequencing Center for Infectious Disease"/>
            <person name="Wu L."/>
            <person name="Ma J."/>
        </authorList>
    </citation>
    <scope>NUCLEOTIDE SEQUENCE [LARGE SCALE GENOMIC DNA]</scope>
    <source>
        <strain evidence="10">JCM 17906</strain>
    </source>
</reference>
<dbReference type="Gene3D" id="1.10.540.10">
    <property type="entry name" value="Acyl-CoA dehydrogenase/oxidase, N-terminal domain"/>
    <property type="match status" value="1"/>
</dbReference>
<dbReference type="PANTHER" id="PTHR43292">
    <property type="entry name" value="ACYL-COA DEHYDROGENASE"/>
    <property type="match status" value="1"/>
</dbReference>
<dbReference type="EMBL" id="BAABGT010000114">
    <property type="protein sequence ID" value="GAA4558716.1"/>
    <property type="molecule type" value="Genomic_DNA"/>
</dbReference>
<dbReference type="InterPro" id="IPR009075">
    <property type="entry name" value="AcylCo_DH/oxidase_C"/>
</dbReference>
<gene>
    <name evidence="9" type="ORF">GCM10023175_65400</name>
</gene>